<evidence type="ECO:0000313" key="2">
    <source>
        <dbReference type="Proteomes" id="UP000830055"/>
    </source>
</evidence>
<dbReference type="Gene3D" id="3.40.50.12780">
    <property type="entry name" value="N-terminal domain of ligase-like"/>
    <property type="match status" value="1"/>
</dbReference>
<dbReference type="SUPFAM" id="SSF56801">
    <property type="entry name" value="Acetyl-CoA synthetase-like"/>
    <property type="match status" value="1"/>
</dbReference>
<gene>
    <name evidence="1" type="ORF">DPPLL_19790</name>
</gene>
<dbReference type="EMBL" id="AP025516">
    <property type="protein sequence ID" value="BDD87614.1"/>
    <property type="molecule type" value="Genomic_DNA"/>
</dbReference>
<sequence>MEYGITEVVDQDLQPIGPDCFGNLVATSLHNTAMPMIRYLTNDMSAIRSKSCSCGRGLPLMDDVTTKAEDILTLRDGRLISPSVLTHPFKPLTSIEASQVIQEDLDTICIKLVTDVDFTEQDATSLINGFKERLGESMQVRIEKVEKLERTRSGKFKWVVSKVGLGI</sequence>
<accession>A0ABN6M8G1</accession>
<dbReference type="PANTHER" id="PTHR36932">
    <property type="entry name" value="CAPSULAR POLYSACCHARIDE BIOSYNTHESIS PROTEIN"/>
    <property type="match status" value="1"/>
</dbReference>
<dbReference type="InterPro" id="IPR042099">
    <property type="entry name" value="ANL_N_sf"/>
</dbReference>
<reference evidence="1 2" key="1">
    <citation type="submission" date="2022-01" db="EMBL/GenBank/DDBJ databases">
        <title>Desulfofustis limnae sp. nov., a novel mesophilic sulfate-reducing bacterium isolated from marsh soil.</title>
        <authorList>
            <person name="Watanabe M."/>
            <person name="Takahashi A."/>
            <person name="Kojima H."/>
            <person name="Fukui M."/>
        </authorList>
    </citation>
    <scope>NUCLEOTIDE SEQUENCE [LARGE SCALE GENOMIC DNA]</scope>
    <source>
        <strain evidence="1 2">PPLL</strain>
    </source>
</reference>
<evidence type="ECO:0000313" key="1">
    <source>
        <dbReference type="EMBL" id="BDD87614.1"/>
    </source>
</evidence>
<dbReference type="Proteomes" id="UP000830055">
    <property type="component" value="Chromosome"/>
</dbReference>
<name>A0ABN6M8G1_9BACT</name>
<dbReference type="InterPro" id="IPR053158">
    <property type="entry name" value="CapK_Type1_Caps_Biosynth"/>
</dbReference>
<keyword evidence="2" id="KW-1185">Reference proteome</keyword>
<organism evidence="1 2">
    <name type="scientific">Desulfofustis limnaeus</name>
    <dbReference type="NCBI Taxonomy" id="2740163"/>
    <lineage>
        <taxon>Bacteria</taxon>
        <taxon>Pseudomonadati</taxon>
        <taxon>Thermodesulfobacteriota</taxon>
        <taxon>Desulfobulbia</taxon>
        <taxon>Desulfobulbales</taxon>
        <taxon>Desulfocapsaceae</taxon>
        <taxon>Desulfofustis</taxon>
    </lineage>
</organism>
<proteinExistence type="predicted"/>
<protein>
    <submittedName>
        <fullName evidence="1">Uncharacterized protein</fullName>
    </submittedName>
</protein>
<dbReference type="PANTHER" id="PTHR36932:SF1">
    <property type="entry name" value="CAPSULAR POLYSACCHARIDE BIOSYNTHESIS PROTEIN"/>
    <property type="match status" value="1"/>
</dbReference>